<feature type="domain" description="Ubiquitin-like" evidence="1">
    <location>
        <begin position="1"/>
        <end position="56"/>
    </location>
</feature>
<comment type="caution">
    <text evidence="2">The sequence shown here is derived from an EMBL/GenBank/DDBJ whole genome shotgun (WGS) entry which is preliminary data.</text>
</comment>
<dbReference type="EMBL" id="JAAAUQ010000888">
    <property type="protein sequence ID" value="KAF9146968.1"/>
    <property type="molecule type" value="Genomic_DNA"/>
</dbReference>
<dbReference type="InterPro" id="IPR050158">
    <property type="entry name" value="Ubiquitin_ubiquitin-like"/>
</dbReference>
<dbReference type="Gene3D" id="3.10.20.90">
    <property type="entry name" value="Phosphatidylinositol 3-kinase Catalytic Subunit, Chain A, domain 1"/>
    <property type="match status" value="1"/>
</dbReference>
<dbReference type="InterPro" id="IPR029071">
    <property type="entry name" value="Ubiquitin-like_domsf"/>
</dbReference>
<feature type="non-terminal residue" evidence="2">
    <location>
        <position position="1"/>
    </location>
</feature>
<protein>
    <recommendedName>
        <fullName evidence="1">Ubiquitin-like domain-containing protein</fullName>
    </recommendedName>
</protein>
<dbReference type="AlphaFoldDB" id="A0A9P5V859"/>
<gene>
    <name evidence="2" type="ORF">BG015_011442</name>
</gene>
<dbReference type="SUPFAM" id="SSF54236">
    <property type="entry name" value="Ubiquitin-like"/>
    <property type="match status" value="1"/>
</dbReference>
<dbReference type="InterPro" id="IPR000626">
    <property type="entry name" value="Ubiquitin-like_dom"/>
</dbReference>
<name>A0A9P5V859_9FUNG</name>
<proteinExistence type="predicted"/>
<dbReference type="PRINTS" id="PR00348">
    <property type="entry name" value="UBIQUITIN"/>
</dbReference>
<accession>A0A9P5V859</accession>
<dbReference type="InterPro" id="IPR019956">
    <property type="entry name" value="Ubiquitin_dom"/>
</dbReference>
<evidence type="ECO:0000259" key="1">
    <source>
        <dbReference type="PROSITE" id="PS50053"/>
    </source>
</evidence>
<dbReference type="OrthoDB" id="428577at2759"/>
<dbReference type="PANTHER" id="PTHR10666">
    <property type="entry name" value="UBIQUITIN"/>
    <property type="match status" value="1"/>
</dbReference>
<keyword evidence="3" id="KW-1185">Reference proteome</keyword>
<dbReference type="SMART" id="SM00213">
    <property type="entry name" value="UBQ"/>
    <property type="match status" value="1"/>
</dbReference>
<dbReference type="Pfam" id="PF00240">
    <property type="entry name" value="ubiquitin"/>
    <property type="match status" value="1"/>
</dbReference>
<evidence type="ECO:0000313" key="3">
    <source>
        <dbReference type="Proteomes" id="UP000748756"/>
    </source>
</evidence>
<dbReference type="PROSITE" id="PS50053">
    <property type="entry name" value="UBIQUITIN_2"/>
    <property type="match status" value="1"/>
</dbReference>
<evidence type="ECO:0000313" key="2">
    <source>
        <dbReference type="EMBL" id="KAF9146968.1"/>
    </source>
</evidence>
<reference evidence="2" key="1">
    <citation type="journal article" date="2020" name="Fungal Divers.">
        <title>Resolving the Mortierellaceae phylogeny through synthesis of multi-gene phylogenetics and phylogenomics.</title>
        <authorList>
            <person name="Vandepol N."/>
            <person name="Liber J."/>
            <person name="Desiro A."/>
            <person name="Na H."/>
            <person name="Kennedy M."/>
            <person name="Barry K."/>
            <person name="Grigoriev I.V."/>
            <person name="Miller A.N."/>
            <person name="O'Donnell K."/>
            <person name="Stajich J.E."/>
            <person name="Bonito G."/>
        </authorList>
    </citation>
    <scope>NUCLEOTIDE SEQUENCE</scope>
    <source>
        <strain evidence="2">NRRL 6426</strain>
    </source>
</reference>
<organism evidence="2 3">
    <name type="scientific">Linnemannia schmuckeri</name>
    <dbReference type="NCBI Taxonomy" id="64567"/>
    <lineage>
        <taxon>Eukaryota</taxon>
        <taxon>Fungi</taxon>
        <taxon>Fungi incertae sedis</taxon>
        <taxon>Mucoromycota</taxon>
        <taxon>Mortierellomycotina</taxon>
        <taxon>Mortierellomycetes</taxon>
        <taxon>Mortierellales</taxon>
        <taxon>Mortierellaceae</taxon>
        <taxon>Linnemannia</taxon>
    </lineage>
</organism>
<dbReference type="Proteomes" id="UP000748756">
    <property type="component" value="Unassembled WGS sequence"/>
</dbReference>
<sequence>MQFFVKSLSGTVAVNAQAGDSISNVKSIIQEREGIAAAVQRLSFNGKTLSSDMLLSAIPAMSTLDLNVDLLGGGKK</sequence>